<proteinExistence type="predicted"/>
<evidence type="ECO:0000313" key="1">
    <source>
        <dbReference type="EMBL" id="TFK70514.1"/>
    </source>
</evidence>
<protein>
    <submittedName>
        <fullName evidence="1">Uncharacterized protein</fullName>
    </submittedName>
</protein>
<reference evidence="1 2" key="1">
    <citation type="journal article" date="2019" name="Nat. Ecol. Evol.">
        <title>Megaphylogeny resolves global patterns of mushroom evolution.</title>
        <authorList>
            <person name="Varga T."/>
            <person name="Krizsan K."/>
            <person name="Foldi C."/>
            <person name="Dima B."/>
            <person name="Sanchez-Garcia M."/>
            <person name="Sanchez-Ramirez S."/>
            <person name="Szollosi G.J."/>
            <person name="Szarkandi J.G."/>
            <person name="Papp V."/>
            <person name="Albert L."/>
            <person name="Andreopoulos W."/>
            <person name="Angelini C."/>
            <person name="Antonin V."/>
            <person name="Barry K.W."/>
            <person name="Bougher N.L."/>
            <person name="Buchanan P."/>
            <person name="Buyck B."/>
            <person name="Bense V."/>
            <person name="Catcheside P."/>
            <person name="Chovatia M."/>
            <person name="Cooper J."/>
            <person name="Damon W."/>
            <person name="Desjardin D."/>
            <person name="Finy P."/>
            <person name="Geml J."/>
            <person name="Haridas S."/>
            <person name="Hughes K."/>
            <person name="Justo A."/>
            <person name="Karasinski D."/>
            <person name="Kautmanova I."/>
            <person name="Kiss B."/>
            <person name="Kocsube S."/>
            <person name="Kotiranta H."/>
            <person name="LaButti K.M."/>
            <person name="Lechner B.E."/>
            <person name="Liimatainen K."/>
            <person name="Lipzen A."/>
            <person name="Lukacs Z."/>
            <person name="Mihaltcheva S."/>
            <person name="Morgado L.N."/>
            <person name="Niskanen T."/>
            <person name="Noordeloos M.E."/>
            <person name="Ohm R.A."/>
            <person name="Ortiz-Santana B."/>
            <person name="Ovrebo C."/>
            <person name="Racz N."/>
            <person name="Riley R."/>
            <person name="Savchenko A."/>
            <person name="Shiryaev A."/>
            <person name="Soop K."/>
            <person name="Spirin V."/>
            <person name="Szebenyi C."/>
            <person name="Tomsovsky M."/>
            <person name="Tulloss R.E."/>
            <person name="Uehling J."/>
            <person name="Grigoriev I.V."/>
            <person name="Vagvolgyi C."/>
            <person name="Papp T."/>
            <person name="Martin F.M."/>
            <person name="Miettinen O."/>
            <person name="Hibbett D.S."/>
            <person name="Nagy L.G."/>
        </authorList>
    </citation>
    <scope>NUCLEOTIDE SEQUENCE [LARGE SCALE GENOMIC DNA]</scope>
    <source>
        <strain evidence="1 2">NL-1719</strain>
    </source>
</reference>
<name>A0ACD3AYV3_9AGAR</name>
<gene>
    <name evidence="1" type="ORF">BDN72DRAFT_896416</name>
</gene>
<organism evidence="1 2">
    <name type="scientific">Pluteus cervinus</name>
    <dbReference type="NCBI Taxonomy" id="181527"/>
    <lineage>
        <taxon>Eukaryota</taxon>
        <taxon>Fungi</taxon>
        <taxon>Dikarya</taxon>
        <taxon>Basidiomycota</taxon>
        <taxon>Agaricomycotina</taxon>
        <taxon>Agaricomycetes</taxon>
        <taxon>Agaricomycetidae</taxon>
        <taxon>Agaricales</taxon>
        <taxon>Pluteineae</taxon>
        <taxon>Pluteaceae</taxon>
        <taxon>Pluteus</taxon>
    </lineage>
</organism>
<keyword evidence="2" id="KW-1185">Reference proteome</keyword>
<sequence length="726" mass="82375">MPPTRKTKTHKAKASAEEPTPTFSELTQTCQDTMSKYEKAPSTLATYRGHIKRGCTFLQGIVTKMEVNPGDLEGTPVTSLTELAAAFDNPPNCYSVLVLKNFITKRVVIDKCSISTADGIQSAFAWHWDKMDETKYGGGVYRCDKETGVVTGNPGRSKLLLDYLKALRAMANVEGKSAKREHAEAMTIEEMQQIMEWSELVCPHERLERPNFRHDDIDDFRLVAKHGMMRAWFSSGFTLWTRNVEMCALKRRNLSFGHKGPAPHFFPYFKVTLETRKGSQGKAAEGKYHPQTYHIYEQPEKEIDMYTHLLRWIGFLQIMLGRELNDDDYIFPHISPNGTIQPTQETTYDTVSNLFTEFCEGADLKKIHTTHSLRRGGPQHRFIHAPPSQRWSLHKSQWWGGWADHENVDMVSKYLLNSVHKLEREYSDALYPGASVNLNQSFMGGHDLVQPVTKGEYQQSMMCLGRQIHELTHEVRIQNYHGAGVYPGASYATANPVTSSAMAFPHPSVVQNMNVYQFTPHGTSGWPPPPVYHPTFTPQPYHPPYQRHPSEQGTPSPTTSHFPRASQAPDRSHTQDSNDLQREAQPLRIATETGHLLPQLDGVIPDVFIEDIHGPPEEAWQTAIQQWEKPHPKTGQLALRDWPDKWFKGRMRDTISNKRLSRRRVAEAFYECGSDRTAFLNAYPEARHGLAALNKAIQQRMNVRRRVSKNGNPTQRAASATSSTSA</sequence>
<accession>A0ACD3AYV3</accession>
<dbReference type="EMBL" id="ML208312">
    <property type="protein sequence ID" value="TFK70514.1"/>
    <property type="molecule type" value="Genomic_DNA"/>
</dbReference>
<dbReference type="Proteomes" id="UP000308600">
    <property type="component" value="Unassembled WGS sequence"/>
</dbReference>
<evidence type="ECO:0000313" key="2">
    <source>
        <dbReference type="Proteomes" id="UP000308600"/>
    </source>
</evidence>